<dbReference type="Pfam" id="PF14165">
    <property type="entry name" value="YtzH"/>
    <property type="match status" value="1"/>
</dbReference>
<proteinExistence type="predicted"/>
<dbReference type="RefSeq" id="WP_212119620.1">
    <property type="nucleotide sequence ID" value="NZ_JAGTPX020000016.1"/>
</dbReference>
<accession>A0A941JJH5</accession>
<comment type="caution">
    <text evidence="1">The sequence shown here is derived from an EMBL/GenBank/DDBJ whole genome shotgun (WGS) entry which is preliminary data.</text>
</comment>
<gene>
    <name evidence="1" type="ORF">KD144_14105</name>
</gene>
<sequence>MPINHEHQLTLLADILSNQQTDCCGSVAECEQIERLITSLRTNDQIDQNILPILEEIHLYSEQGVNASDLDNHIHSYQDQLSQWVDGINNFS</sequence>
<evidence type="ECO:0000313" key="1">
    <source>
        <dbReference type="EMBL" id="MBR8670680.1"/>
    </source>
</evidence>
<protein>
    <submittedName>
        <fullName evidence="1">YtzH-like family protein</fullName>
    </submittedName>
</protein>
<dbReference type="EMBL" id="JAGTPX010000014">
    <property type="protein sequence ID" value="MBR8670680.1"/>
    <property type="molecule type" value="Genomic_DNA"/>
</dbReference>
<organism evidence="1">
    <name type="scientific">Niallia circulans</name>
    <name type="common">Bacillus circulans</name>
    <dbReference type="NCBI Taxonomy" id="1397"/>
    <lineage>
        <taxon>Bacteria</taxon>
        <taxon>Bacillati</taxon>
        <taxon>Bacillota</taxon>
        <taxon>Bacilli</taxon>
        <taxon>Bacillales</taxon>
        <taxon>Bacillaceae</taxon>
        <taxon>Niallia</taxon>
    </lineage>
</organism>
<dbReference type="InterPro" id="IPR025547">
    <property type="entry name" value="YtzH"/>
</dbReference>
<dbReference type="AlphaFoldDB" id="A0A941JJH5"/>
<name>A0A941JJH5_NIACI</name>
<reference evidence="1" key="1">
    <citation type="submission" date="2021-04" db="EMBL/GenBank/DDBJ databases">
        <title>Genomic analysis of electroactive and textile dye degrading Bacillus circulans strain: DC10 isolated from constructed wetland-microbial fuel cells treating textile dye wastewaters.</title>
        <authorList>
            <person name="Patel D.U."/>
            <person name="Desai C.R."/>
        </authorList>
    </citation>
    <scope>NUCLEOTIDE SEQUENCE</scope>
    <source>
        <strain evidence="1">DC10</strain>
    </source>
</reference>